<sequence length="409" mass="44294">MTEHGEAGVQQPLSIERLPVSEDRDTAYAMIRERGPVTSVTTGVAAISRETVEYVLRHPELFSSKRAYESAGSPVPMLPIAFDPPEHTRYRRLLQPHFSPRRIRAMEPEIRALAVRLVGEVADAGRCDFVSSIAVPLPAQVFLTMFGLPLADRDRLIAWKDAILGSAPEFGAEAPSEAAAKAGGELFGYLVEHIAARRAEGGGNDLLAVLLADTSGDRLTEHELLGMCFQFVLAGLDTVTDALSNAFAILATRPDLRRQLVDDPDVIPDAVEELLRIDGPILTLPRVAVEDVRLGGHQVTAGSAVHVAVAVADRDPSEHAEPDTIDFRRRQPHLAFGIGPHFCLGAHLARLEMKAVLEEWHRRIPSYRLAEGVRPAALWPAGLVGVAGLPLVYPADGTCVSRDGRAGSR</sequence>
<evidence type="ECO:0000256" key="3">
    <source>
        <dbReference type="ARBA" id="ARBA00022723"/>
    </source>
</evidence>
<dbReference type="AlphaFoldDB" id="A0A9W6RXG4"/>
<dbReference type="PANTHER" id="PTHR46696">
    <property type="entry name" value="P450, PUTATIVE (EUROFUNG)-RELATED"/>
    <property type="match status" value="1"/>
</dbReference>
<dbReference type="InterPro" id="IPR036396">
    <property type="entry name" value="Cyt_P450_sf"/>
</dbReference>
<evidence type="ECO:0000256" key="2">
    <source>
        <dbReference type="ARBA" id="ARBA00022617"/>
    </source>
</evidence>
<keyword evidence="3 7" id="KW-0479">Metal-binding</keyword>
<keyword evidence="6 7" id="KW-0503">Monooxygenase</keyword>
<dbReference type="EMBL" id="BSTK01000002">
    <property type="protein sequence ID" value="GLY83448.1"/>
    <property type="molecule type" value="Genomic_DNA"/>
</dbReference>
<dbReference type="SUPFAM" id="SSF48264">
    <property type="entry name" value="Cytochrome P450"/>
    <property type="match status" value="1"/>
</dbReference>
<dbReference type="InterPro" id="IPR017972">
    <property type="entry name" value="Cyt_P450_CS"/>
</dbReference>
<evidence type="ECO:0000313" key="8">
    <source>
        <dbReference type="EMBL" id="GLY83448.1"/>
    </source>
</evidence>
<dbReference type="GO" id="GO:0004497">
    <property type="term" value="F:monooxygenase activity"/>
    <property type="evidence" value="ECO:0007669"/>
    <property type="project" value="UniProtKB-KW"/>
</dbReference>
<proteinExistence type="inferred from homology"/>
<evidence type="ECO:0000256" key="1">
    <source>
        <dbReference type="ARBA" id="ARBA00010617"/>
    </source>
</evidence>
<dbReference type="InterPro" id="IPR002397">
    <property type="entry name" value="Cyt_P450_B"/>
</dbReference>
<evidence type="ECO:0000256" key="7">
    <source>
        <dbReference type="RuleBase" id="RU000461"/>
    </source>
</evidence>
<evidence type="ECO:0000256" key="5">
    <source>
        <dbReference type="ARBA" id="ARBA00023004"/>
    </source>
</evidence>
<dbReference type="GO" id="GO:0020037">
    <property type="term" value="F:heme binding"/>
    <property type="evidence" value="ECO:0007669"/>
    <property type="project" value="InterPro"/>
</dbReference>
<keyword evidence="9" id="KW-1185">Reference proteome</keyword>
<dbReference type="Gene3D" id="1.10.630.10">
    <property type="entry name" value="Cytochrome P450"/>
    <property type="match status" value="1"/>
</dbReference>
<keyword evidence="2 7" id="KW-0349">Heme</keyword>
<protein>
    <submittedName>
        <fullName evidence="8">Cytochrome P450 143</fullName>
    </submittedName>
</protein>
<dbReference type="GO" id="GO:0005506">
    <property type="term" value="F:iron ion binding"/>
    <property type="evidence" value="ECO:0007669"/>
    <property type="project" value="InterPro"/>
</dbReference>
<comment type="similarity">
    <text evidence="1 7">Belongs to the cytochrome P450 family.</text>
</comment>
<evidence type="ECO:0000256" key="4">
    <source>
        <dbReference type="ARBA" id="ARBA00023002"/>
    </source>
</evidence>
<dbReference type="InterPro" id="IPR001128">
    <property type="entry name" value="Cyt_P450"/>
</dbReference>
<dbReference type="GO" id="GO:0016705">
    <property type="term" value="F:oxidoreductase activity, acting on paired donors, with incorporation or reduction of molecular oxygen"/>
    <property type="evidence" value="ECO:0007669"/>
    <property type="project" value="InterPro"/>
</dbReference>
<reference evidence="8" key="1">
    <citation type="submission" date="2023-03" db="EMBL/GenBank/DDBJ databases">
        <title>Actinoallomurus iriomotensis NBRC 103684.</title>
        <authorList>
            <person name="Ichikawa N."/>
            <person name="Sato H."/>
            <person name="Tonouchi N."/>
        </authorList>
    </citation>
    <scope>NUCLEOTIDE SEQUENCE</scope>
    <source>
        <strain evidence="8">NBRC 103684</strain>
    </source>
</reference>
<dbReference type="PROSITE" id="PS00086">
    <property type="entry name" value="CYTOCHROME_P450"/>
    <property type="match status" value="1"/>
</dbReference>
<evidence type="ECO:0000313" key="9">
    <source>
        <dbReference type="Proteomes" id="UP001165074"/>
    </source>
</evidence>
<keyword evidence="4 7" id="KW-0560">Oxidoreductase</keyword>
<dbReference type="PRINTS" id="PR00385">
    <property type="entry name" value="P450"/>
</dbReference>
<evidence type="ECO:0000256" key="6">
    <source>
        <dbReference type="ARBA" id="ARBA00023033"/>
    </source>
</evidence>
<dbReference type="FunFam" id="1.10.630.10:FF:000018">
    <property type="entry name" value="Cytochrome P450 monooxygenase"/>
    <property type="match status" value="1"/>
</dbReference>
<dbReference type="PRINTS" id="PR00359">
    <property type="entry name" value="BP450"/>
</dbReference>
<gene>
    <name evidence="8" type="primary">cyp143</name>
    <name evidence="8" type="ORF">Airi02_013780</name>
</gene>
<name>A0A9W6RXG4_9ACTN</name>
<accession>A0A9W6RXG4</accession>
<organism evidence="8 9">
    <name type="scientific">Actinoallomurus iriomotensis</name>
    <dbReference type="NCBI Taxonomy" id="478107"/>
    <lineage>
        <taxon>Bacteria</taxon>
        <taxon>Bacillati</taxon>
        <taxon>Actinomycetota</taxon>
        <taxon>Actinomycetes</taxon>
        <taxon>Streptosporangiales</taxon>
        <taxon>Thermomonosporaceae</taxon>
        <taxon>Actinoallomurus</taxon>
    </lineage>
</organism>
<dbReference type="Pfam" id="PF00067">
    <property type="entry name" value="p450"/>
    <property type="match status" value="1"/>
</dbReference>
<keyword evidence="5 7" id="KW-0408">Iron</keyword>
<dbReference type="PANTHER" id="PTHR46696:SF6">
    <property type="entry name" value="P450, PUTATIVE (EUROFUNG)-RELATED"/>
    <property type="match status" value="1"/>
</dbReference>
<dbReference type="Proteomes" id="UP001165074">
    <property type="component" value="Unassembled WGS sequence"/>
</dbReference>
<comment type="caution">
    <text evidence="8">The sequence shown here is derived from an EMBL/GenBank/DDBJ whole genome shotgun (WGS) entry which is preliminary data.</text>
</comment>
<dbReference type="RefSeq" id="WP_285567773.1">
    <property type="nucleotide sequence ID" value="NZ_BSTK01000002.1"/>
</dbReference>